<evidence type="ECO:0000313" key="1">
    <source>
        <dbReference type="EMBL" id="GFY04545.1"/>
    </source>
</evidence>
<reference evidence="1" key="1">
    <citation type="submission" date="2020-08" db="EMBL/GenBank/DDBJ databases">
        <title>Multicomponent nature underlies the extraordinary mechanical properties of spider dragline silk.</title>
        <authorList>
            <person name="Kono N."/>
            <person name="Nakamura H."/>
            <person name="Mori M."/>
            <person name="Yoshida Y."/>
            <person name="Ohtoshi R."/>
            <person name="Malay A.D."/>
            <person name="Moran D.A.P."/>
            <person name="Tomita M."/>
            <person name="Numata K."/>
            <person name="Arakawa K."/>
        </authorList>
    </citation>
    <scope>NUCLEOTIDE SEQUENCE</scope>
</reference>
<protein>
    <submittedName>
        <fullName evidence="1">Uncharacterized protein</fullName>
    </submittedName>
</protein>
<sequence>MLAAAYSRTAIKAGAWIDRNATSISIQCAQKINSRSPATNRVRRTASYGLIPSVMRPSGYGHDIVAGMSRVRVLVSLKTRRVEGAMHVKCIEVECLPVGVIWKLGERGAVQNDEVRRR</sequence>
<dbReference type="AlphaFoldDB" id="A0A8X6S4L4"/>
<evidence type="ECO:0000313" key="2">
    <source>
        <dbReference type="Proteomes" id="UP000887159"/>
    </source>
</evidence>
<accession>A0A8X6S4L4</accession>
<keyword evidence="2" id="KW-1185">Reference proteome</keyword>
<dbReference type="Proteomes" id="UP000887159">
    <property type="component" value="Unassembled WGS sequence"/>
</dbReference>
<comment type="caution">
    <text evidence="1">The sequence shown here is derived from an EMBL/GenBank/DDBJ whole genome shotgun (WGS) entry which is preliminary data.</text>
</comment>
<name>A0A8X6S4L4_TRICX</name>
<organism evidence="1 2">
    <name type="scientific">Trichonephila clavipes</name>
    <name type="common">Golden silk orbweaver</name>
    <name type="synonym">Nephila clavipes</name>
    <dbReference type="NCBI Taxonomy" id="2585209"/>
    <lineage>
        <taxon>Eukaryota</taxon>
        <taxon>Metazoa</taxon>
        <taxon>Ecdysozoa</taxon>
        <taxon>Arthropoda</taxon>
        <taxon>Chelicerata</taxon>
        <taxon>Arachnida</taxon>
        <taxon>Araneae</taxon>
        <taxon>Araneomorphae</taxon>
        <taxon>Entelegynae</taxon>
        <taxon>Araneoidea</taxon>
        <taxon>Nephilidae</taxon>
        <taxon>Trichonephila</taxon>
    </lineage>
</organism>
<proteinExistence type="predicted"/>
<gene>
    <name evidence="1" type="ORF">TNCV_4416301</name>
</gene>
<dbReference type="EMBL" id="BMAU01021244">
    <property type="protein sequence ID" value="GFY04545.1"/>
    <property type="molecule type" value="Genomic_DNA"/>
</dbReference>